<dbReference type="Proteomes" id="UP000230564">
    <property type="component" value="Unassembled WGS sequence"/>
</dbReference>
<dbReference type="GO" id="GO:0005737">
    <property type="term" value="C:cytoplasm"/>
    <property type="evidence" value="ECO:0007669"/>
    <property type="project" value="UniProtKB-ARBA"/>
</dbReference>
<sequence>MLAIRLARIGRKKRPMYRVVVSEKTKDMYGDCLEILGDYNPHTKKMILKAERVEHWLSVGAQPSNTVHNLLIKEGLLKDVKKAKSVSISQKRKDKKDKKESKKSEAKAEDSKVEDERVKPEDTKEDKVEKSEVKEEKVEESTKDIPIKDEPEEKKK</sequence>
<dbReference type="GO" id="GO:0003735">
    <property type="term" value="F:structural constituent of ribosome"/>
    <property type="evidence" value="ECO:0007669"/>
    <property type="project" value="InterPro"/>
</dbReference>
<keyword evidence="2 3" id="KW-0687">Ribonucleoprotein</keyword>
<comment type="similarity">
    <text evidence="3">Belongs to the bacterial ribosomal protein bS16 family.</text>
</comment>
<evidence type="ECO:0000313" key="5">
    <source>
        <dbReference type="EMBL" id="PIR06547.1"/>
    </source>
</evidence>
<name>A0A2H0NCE0_9BACT</name>
<gene>
    <name evidence="3 5" type="primary">rpsP</name>
    <name evidence="5" type="ORF">COV55_03405</name>
</gene>
<dbReference type="GO" id="GO:0015935">
    <property type="term" value="C:small ribosomal subunit"/>
    <property type="evidence" value="ECO:0007669"/>
    <property type="project" value="TreeGrafter"/>
</dbReference>
<dbReference type="InterPro" id="IPR000307">
    <property type="entry name" value="Ribosomal_bS16"/>
</dbReference>
<protein>
    <recommendedName>
        <fullName evidence="3">Small ribosomal subunit protein bS16</fullName>
    </recommendedName>
</protein>
<dbReference type="GO" id="GO:0006412">
    <property type="term" value="P:translation"/>
    <property type="evidence" value="ECO:0007669"/>
    <property type="project" value="UniProtKB-UniRule"/>
</dbReference>
<evidence type="ECO:0000256" key="2">
    <source>
        <dbReference type="ARBA" id="ARBA00023274"/>
    </source>
</evidence>
<dbReference type="PANTHER" id="PTHR12919:SF20">
    <property type="entry name" value="SMALL RIBOSOMAL SUBUNIT PROTEIN BS16M"/>
    <property type="match status" value="1"/>
</dbReference>
<dbReference type="InterPro" id="IPR023803">
    <property type="entry name" value="Ribosomal_bS16_dom_sf"/>
</dbReference>
<dbReference type="InterPro" id="IPR020592">
    <property type="entry name" value="Ribosomal_bS16_CS"/>
</dbReference>
<dbReference type="AlphaFoldDB" id="A0A2H0NCE0"/>
<evidence type="ECO:0000313" key="6">
    <source>
        <dbReference type="Proteomes" id="UP000230564"/>
    </source>
</evidence>
<feature type="compositionally biased region" description="Basic and acidic residues" evidence="4">
    <location>
        <begin position="97"/>
        <end position="156"/>
    </location>
</feature>
<accession>A0A2H0NCE0</accession>
<dbReference type="EMBL" id="PCWQ01000012">
    <property type="protein sequence ID" value="PIR06547.1"/>
    <property type="molecule type" value="Genomic_DNA"/>
</dbReference>
<dbReference type="Pfam" id="PF00886">
    <property type="entry name" value="Ribosomal_S16"/>
    <property type="match status" value="1"/>
</dbReference>
<dbReference type="SUPFAM" id="SSF54565">
    <property type="entry name" value="Ribosomal protein S16"/>
    <property type="match status" value="1"/>
</dbReference>
<proteinExistence type="inferred from homology"/>
<dbReference type="NCBIfam" id="TIGR00002">
    <property type="entry name" value="S16"/>
    <property type="match status" value="1"/>
</dbReference>
<dbReference type="HAMAP" id="MF_00385">
    <property type="entry name" value="Ribosomal_bS16"/>
    <property type="match status" value="1"/>
</dbReference>
<evidence type="ECO:0000256" key="1">
    <source>
        <dbReference type="ARBA" id="ARBA00022980"/>
    </source>
</evidence>
<keyword evidence="1 3" id="KW-0689">Ribosomal protein</keyword>
<evidence type="ECO:0000256" key="3">
    <source>
        <dbReference type="HAMAP-Rule" id="MF_00385"/>
    </source>
</evidence>
<dbReference type="PROSITE" id="PS00732">
    <property type="entry name" value="RIBOSOMAL_S16"/>
    <property type="match status" value="1"/>
</dbReference>
<reference evidence="5 6" key="1">
    <citation type="submission" date="2017-09" db="EMBL/GenBank/DDBJ databases">
        <title>Depth-based differentiation of microbial function through sediment-hosted aquifers and enrichment of novel symbionts in the deep terrestrial subsurface.</title>
        <authorList>
            <person name="Probst A.J."/>
            <person name="Ladd B."/>
            <person name="Jarett J.K."/>
            <person name="Geller-Mcgrath D.E."/>
            <person name="Sieber C.M."/>
            <person name="Emerson J.B."/>
            <person name="Anantharaman K."/>
            <person name="Thomas B.C."/>
            <person name="Malmstrom R."/>
            <person name="Stieglmeier M."/>
            <person name="Klingl A."/>
            <person name="Woyke T."/>
            <person name="Ryan C.M."/>
            <person name="Banfield J.F."/>
        </authorList>
    </citation>
    <scope>NUCLEOTIDE SEQUENCE [LARGE SCALE GENOMIC DNA]</scope>
    <source>
        <strain evidence="5">CG11_big_fil_rev_8_21_14_0_20_36_20</strain>
    </source>
</reference>
<evidence type="ECO:0000256" key="4">
    <source>
        <dbReference type="SAM" id="MobiDB-lite"/>
    </source>
</evidence>
<feature type="region of interest" description="Disordered" evidence="4">
    <location>
        <begin position="81"/>
        <end position="156"/>
    </location>
</feature>
<comment type="caution">
    <text evidence="5">The sequence shown here is derived from an EMBL/GenBank/DDBJ whole genome shotgun (WGS) entry which is preliminary data.</text>
</comment>
<dbReference type="PANTHER" id="PTHR12919">
    <property type="entry name" value="30S RIBOSOMAL PROTEIN S16"/>
    <property type="match status" value="1"/>
</dbReference>
<organism evidence="5 6">
    <name type="scientific">Candidatus Komeilibacteria bacterium CG11_big_fil_rev_8_21_14_0_20_36_20</name>
    <dbReference type="NCBI Taxonomy" id="1974477"/>
    <lineage>
        <taxon>Bacteria</taxon>
        <taxon>Candidatus Komeiliibacteriota</taxon>
    </lineage>
</organism>
<dbReference type="Gene3D" id="3.30.1320.10">
    <property type="match status" value="1"/>
</dbReference>